<dbReference type="STRING" id="1313292.BCO_0900009"/>
<name>W5SUL7_9SPIR</name>
<protein>
    <submittedName>
        <fullName evidence="1">Uncharacterized protein</fullName>
    </submittedName>
</protein>
<gene>
    <name evidence="1" type="ORF">BCO_0900009</name>
</gene>
<dbReference type="HOGENOM" id="CLU_3395374_0_0_12"/>
<accession>W5SUL7</accession>
<dbReference type="EMBL" id="CP005745">
    <property type="protein sequence ID" value="AHH10635.1"/>
    <property type="molecule type" value="Genomic_DNA"/>
</dbReference>
<evidence type="ECO:0000313" key="2">
    <source>
        <dbReference type="Proteomes" id="UP000019330"/>
    </source>
</evidence>
<dbReference type="AlphaFoldDB" id="W5SUL7"/>
<evidence type="ECO:0000313" key="1">
    <source>
        <dbReference type="EMBL" id="AHH10635.1"/>
    </source>
</evidence>
<sequence>MHLNATLLMCYDDLCVKSFFYKIFGFGIKIA</sequence>
<reference evidence="1" key="1">
    <citation type="submission" date="2013-04" db="EMBL/GenBank/DDBJ databases">
        <title>Comparative Genomics of Relapsing Fever Spirochetes.</title>
        <authorList>
            <person name="Schwan T.G."/>
            <person name="Raffel S.J."/>
            <person name="Porcella S.F."/>
            <person name="Martens C.A."/>
            <person name="Bruno D.P."/>
            <person name="Ricklefs S.M."/>
            <person name="Barbian K.B."/>
        </authorList>
    </citation>
    <scope>NUCLEOTIDE SEQUENCE [LARGE SCALE GENOMIC DNA]</scope>
    <source>
        <strain evidence="1">Co53</strain>
    </source>
</reference>
<proteinExistence type="predicted"/>
<keyword evidence="2" id="KW-1185">Reference proteome</keyword>
<dbReference type="Proteomes" id="UP000019330">
    <property type="component" value="Chromosome"/>
</dbReference>
<organism evidence="1 2">
    <name type="scientific">Borrelia coriaceae ATCC 43381</name>
    <dbReference type="NCBI Taxonomy" id="1408429"/>
    <lineage>
        <taxon>Bacteria</taxon>
        <taxon>Pseudomonadati</taxon>
        <taxon>Spirochaetota</taxon>
        <taxon>Spirochaetia</taxon>
        <taxon>Spirochaetales</taxon>
        <taxon>Borreliaceae</taxon>
        <taxon>Borrelia</taxon>
    </lineage>
</organism>